<name>A0ABY8WBK3_9ACTN</name>
<reference evidence="2 3" key="1">
    <citation type="submission" date="2023-06" db="EMBL/GenBank/DDBJ databases">
        <authorList>
            <person name="Yushchuk O."/>
            <person name="Binda E."/>
            <person name="Ruckert-Reed C."/>
            <person name="Fedorenko V."/>
            <person name="Kalinowski J."/>
            <person name="Marinelli F."/>
        </authorList>
    </citation>
    <scope>NUCLEOTIDE SEQUENCE [LARGE SCALE GENOMIC DNA]</scope>
    <source>
        <strain evidence="2 3">NRRL 3884</strain>
    </source>
</reference>
<protein>
    <submittedName>
        <fullName evidence="2">Uncharacterized protein</fullName>
    </submittedName>
</protein>
<dbReference type="Proteomes" id="UP001240150">
    <property type="component" value="Chromosome"/>
</dbReference>
<organism evidence="2 3">
    <name type="scientific">Actinoplanes oblitus</name>
    <dbReference type="NCBI Taxonomy" id="3040509"/>
    <lineage>
        <taxon>Bacteria</taxon>
        <taxon>Bacillati</taxon>
        <taxon>Actinomycetota</taxon>
        <taxon>Actinomycetes</taxon>
        <taxon>Micromonosporales</taxon>
        <taxon>Micromonosporaceae</taxon>
        <taxon>Actinoplanes</taxon>
    </lineage>
</organism>
<keyword evidence="3" id="KW-1185">Reference proteome</keyword>
<evidence type="ECO:0000313" key="2">
    <source>
        <dbReference type="EMBL" id="WIM95259.1"/>
    </source>
</evidence>
<sequence length="73" mass="7941">MSPQLIGAALAVAAVPAIAYRLGRTHAAWQDVRSSRRSFRRDRRTAWSHTARLAVGAVLVLLSLTVAAFDLAR</sequence>
<dbReference type="RefSeq" id="WP_284916559.1">
    <property type="nucleotide sequence ID" value="NZ_CP126980.1"/>
</dbReference>
<gene>
    <name evidence="2" type="ORF">ACTOB_007345</name>
</gene>
<keyword evidence="1" id="KW-1133">Transmembrane helix</keyword>
<dbReference type="EMBL" id="CP126980">
    <property type="protein sequence ID" value="WIM95259.1"/>
    <property type="molecule type" value="Genomic_DNA"/>
</dbReference>
<evidence type="ECO:0000313" key="3">
    <source>
        <dbReference type="Proteomes" id="UP001240150"/>
    </source>
</evidence>
<proteinExistence type="predicted"/>
<accession>A0ABY8WBK3</accession>
<keyword evidence="1" id="KW-0472">Membrane</keyword>
<evidence type="ECO:0000256" key="1">
    <source>
        <dbReference type="SAM" id="Phobius"/>
    </source>
</evidence>
<keyword evidence="1" id="KW-0812">Transmembrane</keyword>
<feature type="transmembrane region" description="Helical" evidence="1">
    <location>
        <begin position="51"/>
        <end position="72"/>
    </location>
</feature>